<organism evidence="2 3">
    <name type="scientific">Favolaschia claudopus</name>
    <dbReference type="NCBI Taxonomy" id="2862362"/>
    <lineage>
        <taxon>Eukaryota</taxon>
        <taxon>Fungi</taxon>
        <taxon>Dikarya</taxon>
        <taxon>Basidiomycota</taxon>
        <taxon>Agaricomycotina</taxon>
        <taxon>Agaricomycetes</taxon>
        <taxon>Agaricomycetidae</taxon>
        <taxon>Agaricales</taxon>
        <taxon>Marasmiineae</taxon>
        <taxon>Mycenaceae</taxon>
        <taxon>Favolaschia</taxon>
    </lineage>
</organism>
<feature type="compositionally biased region" description="Polar residues" evidence="1">
    <location>
        <begin position="28"/>
        <end position="43"/>
    </location>
</feature>
<feature type="region of interest" description="Disordered" evidence="1">
    <location>
        <begin position="1"/>
        <end position="84"/>
    </location>
</feature>
<protein>
    <submittedName>
        <fullName evidence="2">Uncharacterized protein</fullName>
    </submittedName>
</protein>
<feature type="region of interest" description="Disordered" evidence="1">
    <location>
        <begin position="117"/>
        <end position="150"/>
    </location>
</feature>
<dbReference type="AlphaFoldDB" id="A0AAV9ZJD5"/>
<evidence type="ECO:0000313" key="3">
    <source>
        <dbReference type="Proteomes" id="UP001362999"/>
    </source>
</evidence>
<name>A0AAV9ZJD5_9AGAR</name>
<sequence length="280" mass="29652">MSVPTPGNNGAGADRESWRSPPPHLVQQPATPTGNSTFQTATSHLAPDVDNSSTARPIGSESPQSIRTRSPESGLVVTLGTDPDGGRFFYETSTGLRLRLSSDTGTLSMQDLEALHAGSRAPQSLRTPSEASDLTSEHHSRSGDGTLADGSPDSELLAVLAALDPAALTDGQRAVIQRARAAIATGRDRLLASTAITIEHHNATSEAHQALEQLREETETRMTALHSDIAFNNSKIGEHLAENLRVLRDLGTSEDAIKNTLSGYEWGIYSSPATKSLSSP</sequence>
<evidence type="ECO:0000256" key="1">
    <source>
        <dbReference type="SAM" id="MobiDB-lite"/>
    </source>
</evidence>
<evidence type="ECO:0000313" key="2">
    <source>
        <dbReference type="EMBL" id="KAK6984029.1"/>
    </source>
</evidence>
<reference evidence="2 3" key="1">
    <citation type="journal article" date="2024" name="J Genomics">
        <title>Draft genome sequencing and assembly of Favolaschia claudopus CIRM-BRFM 2984 isolated from oak limbs.</title>
        <authorList>
            <person name="Navarro D."/>
            <person name="Drula E."/>
            <person name="Chaduli D."/>
            <person name="Cazenave R."/>
            <person name="Ahrendt S."/>
            <person name="Wang J."/>
            <person name="Lipzen A."/>
            <person name="Daum C."/>
            <person name="Barry K."/>
            <person name="Grigoriev I.V."/>
            <person name="Favel A."/>
            <person name="Rosso M.N."/>
            <person name="Martin F."/>
        </authorList>
    </citation>
    <scope>NUCLEOTIDE SEQUENCE [LARGE SCALE GENOMIC DNA]</scope>
    <source>
        <strain evidence="2 3">CIRM-BRFM 2984</strain>
    </source>
</reference>
<feature type="compositionally biased region" description="Polar residues" evidence="1">
    <location>
        <begin position="50"/>
        <end position="68"/>
    </location>
</feature>
<proteinExistence type="predicted"/>
<dbReference type="EMBL" id="JAWWNJ010000143">
    <property type="protein sequence ID" value="KAK6984029.1"/>
    <property type="molecule type" value="Genomic_DNA"/>
</dbReference>
<feature type="compositionally biased region" description="Polar residues" evidence="1">
    <location>
        <begin position="121"/>
        <end position="134"/>
    </location>
</feature>
<keyword evidence="3" id="KW-1185">Reference proteome</keyword>
<comment type="caution">
    <text evidence="2">The sequence shown here is derived from an EMBL/GenBank/DDBJ whole genome shotgun (WGS) entry which is preliminary data.</text>
</comment>
<accession>A0AAV9ZJD5</accession>
<dbReference type="Proteomes" id="UP001362999">
    <property type="component" value="Unassembled WGS sequence"/>
</dbReference>
<gene>
    <name evidence="2" type="ORF">R3P38DRAFT_3232839</name>
</gene>